<feature type="domain" description="DDH" evidence="1">
    <location>
        <begin position="16"/>
        <end position="120"/>
    </location>
</feature>
<accession>A0A1V0SF75</accession>
<dbReference type="PANTHER" id="PTHR42146:SF1">
    <property type="entry name" value="OLIGORIBONUCLEASE NRNB"/>
    <property type="match status" value="1"/>
</dbReference>
<proteinExistence type="predicted"/>
<reference evidence="2" key="1">
    <citation type="journal article" date="2017" name="Science">
        <title>Giant viruses with an expanded complement of translation system components.</title>
        <authorList>
            <person name="Schulz F."/>
            <person name="Yutin N."/>
            <person name="Ivanova N.N."/>
            <person name="Ortega D.R."/>
            <person name="Lee T.K."/>
            <person name="Vierheilig J."/>
            <person name="Daims H."/>
            <person name="Horn M."/>
            <person name="Wagner M."/>
            <person name="Jensen G.J."/>
            <person name="Kyrpides N.C."/>
            <person name="Koonin E.V."/>
            <person name="Woyke T."/>
        </authorList>
    </citation>
    <scope>NUCLEOTIDE SEQUENCE</scope>
    <source>
        <strain evidence="2">HKV1</strain>
    </source>
</reference>
<sequence length="419" mass="49316">MFDKYKINALIFHDPCSDGMCAAACLYKFAKDNNLQDIDYIGDNFSNTNINKILERIKGKYLVICDYSYSEEIINKIKEITENFIIIDHHKTAQKDLENIPNEHKIFDMSRSGAKLMWDFLFDKEPVPKLVEYVQDRDLFTNLMPNINDFVNWFYNLTIDINTYYYYLTNDKKLLNCIHTKGCHYTKITNIYINSLLKTKPILSLIDNKLFFVAYQNSPIFISDIGHLLLKKYKFVDFSVVYNVYSDCITKKYSLRSDSDFYDVSKIAKLSNGGGHRNASGISNITSEYCYLPSSTKNYHRLYPLINKSWFSLDKLNIIYINYKDNCEILQDYILSPRETENFTYLQQAQYIYKTLCNINTNELPVFDACIIHKKNLDDNQFIIKFFNESKNTFIDKLKEHIIDNIITLDKEKTLDDLL</sequence>
<dbReference type="Pfam" id="PF01368">
    <property type="entry name" value="DHH"/>
    <property type="match status" value="1"/>
</dbReference>
<gene>
    <name evidence="2" type="ORF">Hokovirus_1_258</name>
</gene>
<keyword evidence="2" id="KW-0378">Hydrolase</keyword>
<name>A0A1V0SF75_9VIRU</name>
<dbReference type="Gene3D" id="3.90.1640.30">
    <property type="match status" value="1"/>
</dbReference>
<dbReference type="GO" id="GO:0016787">
    <property type="term" value="F:hydrolase activity"/>
    <property type="evidence" value="ECO:0007669"/>
    <property type="project" value="UniProtKB-KW"/>
</dbReference>
<dbReference type="PANTHER" id="PTHR42146">
    <property type="entry name" value="3',5'-CYCLIC-NUCLEOTIDE PHOSPHODIESTERASE"/>
    <property type="match status" value="1"/>
</dbReference>
<dbReference type="SUPFAM" id="SSF64182">
    <property type="entry name" value="DHH phosphoesterases"/>
    <property type="match status" value="1"/>
</dbReference>
<dbReference type="InterPro" id="IPR001667">
    <property type="entry name" value="DDH_dom"/>
</dbReference>
<dbReference type="Gene3D" id="3.10.310.30">
    <property type="match status" value="1"/>
</dbReference>
<protein>
    <submittedName>
        <fullName evidence="2">DHH family phosphohydrolase</fullName>
    </submittedName>
</protein>
<dbReference type="InterPro" id="IPR038763">
    <property type="entry name" value="DHH_sf"/>
</dbReference>
<evidence type="ECO:0000313" key="2">
    <source>
        <dbReference type="EMBL" id="ARF10379.1"/>
    </source>
</evidence>
<dbReference type="EMBL" id="KY684103">
    <property type="protein sequence ID" value="ARF10379.1"/>
    <property type="molecule type" value="Genomic_DNA"/>
</dbReference>
<evidence type="ECO:0000259" key="1">
    <source>
        <dbReference type="Pfam" id="PF01368"/>
    </source>
</evidence>
<dbReference type="InterPro" id="IPR052968">
    <property type="entry name" value="Nucleotide_metab_enz"/>
</dbReference>
<organism evidence="2">
    <name type="scientific">Hokovirus HKV1</name>
    <dbReference type="NCBI Taxonomy" id="1977638"/>
    <lineage>
        <taxon>Viruses</taxon>
        <taxon>Varidnaviria</taxon>
        <taxon>Bamfordvirae</taxon>
        <taxon>Nucleocytoviricota</taxon>
        <taxon>Megaviricetes</taxon>
        <taxon>Imitervirales</taxon>
        <taxon>Mimiviridae</taxon>
        <taxon>Klosneuvirinae</taxon>
        <taxon>Hokovirus</taxon>
    </lineage>
</organism>